<dbReference type="SMART" id="SM00267">
    <property type="entry name" value="GGDEF"/>
    <property type="match status" value="1"/>
</dbReference>
<dbReference type="AlphaFoldDB" id="A0A3N1XN73"/>
<dbReference type="InterPro" id="IPR029787">
    <property type="entry name" value="Nucleotide_cyclase"/>
</dbReference>
<dbReference type="Gene3D" id="3.30.70.270">
    <property type="match status" value="1"/>
</dbReference>
<keyword evidence="1" id="KW-1133">Transmembrane helix</keyword>
<dbReference type="EMBL" id="RJVG01000005">
    <property type="protein sequence ID" value="ROR28139.1"/>
    <property type="molecule type" value="Genomic_DNA"/>
</dbReference>
<evidence type="ECO:0000313" key="3">
    <source>
        <dbReference type="EMBL" id="ROR28139.1"/>
    </source>
</evidence>
<feature type="transmembrane region" description="Helical" evidence="1">
    <location>
        <begin position="9"/>
        <end position="27"/>
    </location>
</feature>
<feature type="transmembrane region" description="Helical" evidence="1">
    <location>
        <begin position="360"/>
        <end position="378"/>
    </location>
</feature>
<feature type="transmembrane region" description="Helical" evidence="1">
    <location>
        <begin position="330"/>
        <end position="354"/>
    </location>
</feature>
<feature type="domain" description="GGDEF" evidence="2">
    <location>
        <begin position="427"/>
        <end position="557"/>
    </location>
</feature>
<evidence type="ECO:0000256" key="1">
    <source>
        <dbReference type="SAM" id="Phobius"/>
    </source>
</evidence>
<gene>
    <name evidence="3" type="ORF">EDD66_10577</name>
</gene>
<comment type="caution">
    <text evidence="3">The sequence shown here is derived from an EMBL/GenBank/DDBJ whole genome shotgun (WGS) entry which is preliminary data.</text>
</comment>
<accession>A0A3N1XN73</accession>
<dbReference type="InterPro" id="IPR043128">
    <property type="entry name" value="Rev_trsase/Diguanyl_cyclase"/>
</dbReference>
<dbReference type="SUPFAM" id="SSF55073">
    <property type="entry name" value="Nucleotide cyclase"/>
    <property type="match status" value="1"/>
</dbReference>
<evidence type="ECO:0000259" key="2">
    <source>
        <dbReference type="PROSITE" id="PS50887"/>
    </source>
</evidence>
<keyword evidence="1" id="KW-0472">Membrane</keyword>
<dbReference type="NCBIfam" id="TIGR00254">
    <property type="entry name" value="GGDEF"/>
    <property type="match status" value="1"/>
</dbReference>
<dbReference type="PANTHER" id="PTHR45138:SF9">
    <property type="entry name" value="DIGUANYLATE CYCLASE DGCM-RELATED"/>
    <property type="match status" value="1"/>
</dbReference>
<evidence type="ECO:0000313" key="4">
    <source>
        <dbReference type="Proteomes" id="UP000273083"/>
    </source>
</evidence>
<name>A0A3N1XN73_9FIRM</name>
<reference evidence="3 4" key="1">
    <citation type="submission" date="2018-11" db="EMBL/GenBank/DDBJ databases">
        <title>Genomic Encyclopedia of Type Strains, Phase IV (KMG-IV): sequencing the most valuable type-strain genomes for metagenomic binning, comparative biology and taxonomic classification.</title>
        <authorList>
            <person name="Goeker M."/>
        </authorList>
    </citation>
    <scope>NUCLEOTIDE SEQUENCE [LARGE SCALE GENOMIC DNA]</scope>
    <source>
        <strain evidence="3 4">DSM 26537</strain>
    </source>
</reference>
<dbReference type="InterPro" id="IPR000160">
    <property type="entry name" value="GGDEF_dom"/>
</dbReference>
<dbReference type="InterPro" id="IPR050469">
    <property type="entry name" value="Diguanylate_Cyclase"/>
</dbReference>
<dbReference type="PANTHER" id="PTHR45138">
    <property type="entry name" value="REGULATORY COMPONENTS OF SENSORY TRANSDUCTION SYSTEM"/>
    <property type="match status" value="1"/>
</dbReference>
<feature type="transmembrane region" description="Helical" evidence="1">
    <location>
        <begin position="236"/>
        <end position="258"/>
    </location>
</feature>
<organism evidence="3 4">
    <name type="scientific">Mobilisporobacter senegalensis</name>
    <dbReference type="NCBI Taxonomy" id="1329262"/>
    <lineage>
        <taxon>Bacteria</taxon>
        <taxon>Bacillati</taxon>
        <taxon>Bacillota</taxon>
        <taxon>Clostridia</taxon>
        <taxon>Lachnospirales</taxon>
        <taxon>Lachnospiraceae</taxon>
        <taxon>Mobilisporobacter</taxon>
    </lineage>
</organism>
<keyword evidence="4" id="KW-1185">Reference proteome</keyword>
<feature type="transmembrane region" description="Helical" evidence="1">
    <location>
        <begin position="298"/>
        <end position="318"/>
    </location>
</feature>
<dbReference type="Proteomes" id="UP000273083">
    <property type="component" value="Unassembled WGS sequence"/>
</dbReference>
<sequence>MKDNNILKSLYILIFSSIIIVIVAFYGSKLEKTSLNNEEITPYDTGWYDSTGKFGDDDVIIPTKLELPKNTKVRISNILPERYVEGMAISLRSSFPNLRVFVDNIKIYEYGHERKLLFGRTTGSNYHIFRIPRGTEGTKITLEFNTYEKPMSGKISSIEMGSKVAILTNISQLHLLPFLICILIFIFGTIFIFVYGYMRLKFKEGKSLLYLGFFAILVAIWSATETKMLQFFIPYQFIENIISNLSLIIFPIPFLLFLKGASHSNNSKGFNILCTLFIIDFIVTNILTFIGVSDYMGMLPAFFILAALSVGLSLYTVLKEVIVYRNRDTFVLGISTLILAVFTILNCIHCYFFDATDASFYFRIGLLLFIILIGFSTFKKMIVMIKIGLNSGTFQKLAYTDILTNLKNRTAYVQDLDKLNESLLPTANVIAVIFDLNNLKEANDTYGHEIGDTLLIAAADCIKKALMDCGTCYRIGGDEFAAIVKDAYDITFLECMSDLNYKIKCYNENNVIKLEIPYGYTHYNPVTDRDLYGTFSRADALMYEAKAKMKASHIKVY</sequence>
<protein>
    <submittedName>
        <fullName evidence="3">Diguanylate cyclase (GGDEF)-like protein</fullName>
    </submittedName>
</protein>
<proteinExistence type="predicted"/>
<dbReference type="Pfam" id="PF00990">
    <property type="entry name" value="GGDEF"/>
    <property type="match status" value="1"/>
</dbReference>
<feature type="transmembrane region" description="Helical" evidence="1">
    <location>
        <begin position="270"/>
        <end position="292"/>
    </location>
</feature>
<dbReference type="CDD" id="cd01949">
    <property type="entry name" value="GGDEF"/>
    <property type="match status" value="1"/>
</dbReference>
<feature type="transmembrane region" description="Helical" evidence="1">
    <location>
        <begin position="175"/>
        <end position="195"/>
    </location>
</feature>
<dbReference type="OrthoDB" id="9804955at2"/>
<dbReference type="RefSeq" id="WP_123609325.1">
    <property type="nucleotide sequence ID" value="NZ_RJVG01000005.1"/>
</dbReference>
<dbReference type="PROSITE" id="PS50887">
    <property type="entry name" value="GGDEF"/>
    <property type="match status" value="1"/>
</dbReference>
<feature type="transmembrane region" description="Helical" evidence="1">
    <location>
        <begin position="207"/>
        <end position="224"/>
    </location>
</feature>
<dbReference type="GO" id="GO:0052621">
    <property type="term" value="F:diguanylate cyclase activity"/>
    <property type="evidence" value="ECO:0007669"/>
    <property type="project" value="TreeGrafter"/>
</dbReference>
<keyword evidence="1" id="KW-0812">Transmembrane</keyword>